<accession>A0A4R7VI89</accession>
<organism evidence="7 8">
    <name type="scientific">Actinophytocola oryzae</name>
    <dbReference type="NCBI Taxonomy" id="502181"/>
    <lineage>
        <taxon>Bacteria</taxon>
        <taxon>Bacillati</taxon>
        <taxon>Actinomycetota</taxon>
        <taxon>Actinomycetes</taxon>
        <taxon>Pseudonocardiales</taxon>
        <taxon>Pseudonocardiaceae</taxon>
    </lineage>
</organism>
<dbReference type="PANTHER" id="PTHR30055:SF234">
    <property type="entry name" value="HTH-TYPE TRANSCRIPTIONAL REGULATOR BETI"/>
    <property type="match status" value="1"/>
</dbReference>
<dbReference type="GO" id="GO:0000976">
    <property type="term" value="F:transcription cis-regulatory region binding"/>
    <property type="evidence" value="ECO:0007669"/>
    <property type="project" value="TreeGrafter"/>
</dbReference>
<dbReference type="InterPro" id="IPR036271">
    <property type="entry name" value="Tet_transcr_reg_TetR-rel_C_sf"/>
</dbReference>
<keyword evidence="8" id="KW-1185">Reference proteome</keyword>
<dbReference type="Pfam" id="PF21597">
    <property type="entry name" value="TetR_C_43"/>
    <property type="match status" value="1"/>
</dbReference>
<evidence type="ECO:0000256" key="5">
    <source>
        <dbReference type="SAM" id="MobiDB-lite"/>
    </source>
</evidence>
<gene>
    <name evidence="7" type="ORF">CLV71_108179</name>
</gene>
<proteinExistence type="predicted"/>
<comment type="caution">
    <text evidence="7">The sequence shown here is derived from an EMBL/GenBank/DDBJ whole genome shotgun (WGS) entry which is preliminary data.</text>
</comment>
<dbReference type="InterPro" id="IPR050109">
    <property type="entry name" value="HTH-type_TetR-like_transc_reg"/>
</dbReference>
<evidence type="ECO:0000256" key="2">
    <source>
        <dbReference type="ARBA" id="ARBA00023125"/>
    </source>
</evidence>
<protein>
    <submittedName>
        <fullName evidence="7">TetR family transcriptional regulator</fullName>
    </submittedName>
</protein>
<evidence type="ECO:0000313" key="8">
    <source>
        <dbReference type="Proteomes" id="UP000294927"/>
    </source>
</evidence>
<dbReference type="InterPro" id="IPR049445">
    <property type="entry name" value="TetR_SbtR-like_C"/>
</dbReference>
<dbReference type="PROSITE" id="PS50977">
    <property type="entry name" value="HTH_TETR_2"/>
    <property type="match status" value="1"/>
</dbReference>
<dbReference type="InterPro" id="IPR001647">
    <property type="entry name" value="HTH_TetR"/>
</dbReference>
<dbReference type="PANTHER" id="PTHR30055">
    <property type="entry name" value="HTH-TYPE TRANSCRIPTIONAL REGULATOR RUTR"/>
    <property type="match status" value="1"/>
</dbReference>
<dbReference type="SUPFAM" id="SSF48498">
    <property type="entry name" value="Tetracyclin repressor-like, C-terminal domain"/>
    <property type="match status" value="1"/>
</dbReference>
<reference evidence="7 8" key="1">
    <citation type="submission" date="2019-03" db="EMBL/GenBank/DDBJ databases">
        <title>Genomic Encyclopedia of Archaeal and Bacterial Type Strains, Phase II (KMG-II): from individual species to whole genera.</title>
        <authorList>
            <person name="Goeker M."/>
        </authorList>
    </citation>
    <scope>NUCLEOTIDE SEQUENCE [LARGE SCALE GENOMIC DNA]</scope>
    <source>
        <strain evidence="7 8">DSM 45499</strain>
    </source>
</reference>
<keyword evidence="1" id="KW-0805">Transcription regulation</keyword>
<dbReference type="Pfam" id="PF00440">
    <property type="entry name" value="TetR_N"/>
    <property type="match status" value="1"/>
</dbReference>
<keyword evidence="2 4" id="KW-0238">DNA-binding</keyword>
<evidence type="ECO:0000256" key="1">
    <source>
        <dbReference type="ARBA" id="ARBA00023015"/>
    </source>
</evidence>
<dbReference type="Gene3D" id="1.10.357.10">
    <property type="entry name" value="Tetracycline Repressor, domain 2"/>
    <property type="match status" value="1"/>
</dbReference>
<evidence type="ECO:0000313" key="7">
    <source>
        <dbReference type="EMBL" id="TDV48819.1"/>
    </source>
</evidence>
<dbReference type="AlphaFoldDB" id="A0A4R7VI89"/>
<name>A0A4R7VI89_9PSEU</name>
<dbReference type="InterPro" id="IPR009057">
    <property type="entry name" value="Homeodomain-like_sf"/>
</dbReference>
<comment type="caution">
    <text evidence="4">Lacks conserved residue(s) required for the propagation of feature annotation.</text>
</comment>
<keyword evidence="3" id="KW-0804">Transcription</keyword>
<dbReference type="SUPFAM" id="SSF46689">
    <property type="entry name" value="Homeodomain-like"/>
    <property type="match status" value="1"/>
</dbReference>
<feature type="region of interest" description="Disordered" evidence="5">
    <location>
        <begin position="172"/>
        <end position="195"/>
    </location>
</feature>
<feature type="domain" description="HTH tetR-type" evidence="6">
    <location>
        <begin position="1"/>
        <end position="37"/>
    </location>
</feature>
<dbReference type="Proteomes" id="UP000294927">
    <property type="component" value="Unassembled WGS sequence"/>
</dbReference>
<dbReference type="GO" id="GO:0003700">
    <property type="term" value="F:DNA-binding transcription factor activity"/>
    <property type="evidence" value="ECO:0007669"/>
    <property type="project" value="TreeGrafter"/>
</dbReference>
<evidence type="ECO:0000256" key="3">
    <source>
        <dbReference type="ARBA" id="ARBA00023163"/>
    </source>
</evidence>
<dbReference type="EMBL" id="SOCP01000008">
    <property type="protein sequence ID" value="TDV48819.1"/>
    <property type="molecule type" value="Genomic_DNA"/>
</dbReference>
<evidence type="ECO:0000256" key="4">
    <source>
        <dbReference type="PROSITE-ProRule" id="PRU00335"/>
    </source>
</evidence>
<sequence>MARIAARAGVAKGTVFNHFPSKDELVAAIFCEQLDALAATGETLLEQADPRTALLRFITEGAELHAGDRSFCEAATAISRAHPAIRAASERLAQAAEALAARAREAGALRADVTGHDIVLLLNAPTRIAGPVATARPELWRRYLHLVLDGLRPEAAHDLTVAAPSHQDFMTAAEEPGSGVPCPPGELPALPTSAR</sequence>
<evidence type="ECO:0000259" key="6">
    <source>
        <dbReference type="PROSITE" id="PS50977"/>
    </source>
</evidence>